<name>A0A9E2NRR1_9GAMM</name>
<evidence type="ECO:0000256" key="3">
    <source>
        <dbReference type="ARBA" id="ARBA00022729"/>
    </source>
</evidence>
<dbReference type="SUPFAM" id="SSF53850">
    <property type="entry name" value="Periplasmic binding protein-like II"/>
    <property type="match status" value="1"/>
</dbReference>
<protein>
    <recommendedName>
        <fullName evidence="5">Putrescine-binding periplasmic protein</fullName>
    </recommendedName>
</protein>
<evidence type="ECO:0000313" key="7">
    <source>
        <dbReference type="EMBL" id="MBU3826383.1"/>
    </source>
</evidence>
<gene>
    <name evidence="7" type="ORF">IAA31_02705</name>
</gene>
<evidence type="ECO:0000256" key="4">
    <source>
        <dbReference type="ARBA" id="ARBA00022764"/>
    </source>
</evidence>
<feature type="signal peptide" evidence="6">
    <location>
        <begin position="1"/>
        <end position="25"/>
    </location>
</feature>
<dbReference type="GO" id="GO:0042597">
    <property type="term" value="C:periplasmic space"/>
    <property type="evidence" value="ECO:0007669"/>
    <property type="project" value="UniProtKB-SubCell"/>
</dbReference>
<keyword evidence="3 6" id="KW-0732">Signal</keyword>
<dbReference type="PRINTS" id="PR00909">
    <property type="entry name" value="SPERMDNBNDNG"/>
</dbReference>
<sequence>MLFVKTLHRILFALGLGISATTSLAAENVLYILNWSDYIAPDTIANFERETGIKVEYVLMDSNEMLEAKLLTGHSGFDIVAPSIHVLKRLADAGVLEKLDKSKLPNLKNLDKNKMAKIATIDKDNSYGIPYMELSTGIGYNVAQVAEVMGPDFKVDSWDVIFKPEILSKLKSCGVTVLDSASDMICTALIYLGLDPQSPHNNDYAKAAALLQKTVAQVRYIHSSQYVNDLASGDICLAVGWSGDVQLAAQRAQEAGLDEIRYVIPKEGALMGYDMFAIPKDAEHKDNAYRFLDYIMRPEVIADISNYVRYANANAAAMPLIADDIRNNPGIYYPAQLLQRMYIVVPPSQMERTLTRTWNRVRMEAAE</sequence>
<evidence type="ECO:0000256" key="6">
    <source>
        <dbReference type="SAM" id="SignalP"/>
    </source>
</evidence>
<dbReference type="Gene3D" id="3.40.190.10">
    <property type="entry name" value="Periplasmic binding protein-like II"/>
    <property type="match status" value="2"/>
</dbReference>
<dbReference type="InterPro" id="IPR001188">
    <property type="entry name" value="Sperm_putr-bd"/>
</dbReference>
<evidence type="ECO:0000256" key="1">
    <source>
        <dbReference type="ARBA" id="ARBA00004418"/>
    </source>
</evidence>
<dbReference type="AlphaFoldDB" id="A0A9E2NRR1"/>
<evidence type="ECO:0000256" key="2">
    <source>
        <dbReference type="ARBA" id="ARBA00022448"/>
    </source>
</evidence>
<reference evidence="7" key="1">
    <citation type="journal article" date="2021" name="PeerJ">
        <title>Extensive microbial diversity within the chicken gut microbiome revealed by metagenomics and culture.</title>
        <authorList>
            <person name="Gilroy R."/>
            <person name="Ravi A."/>
            <person name="Getino M."/>
            <person name="Pursley I."/>
            <person name="Horton D.L."/>
            <person name="Alikhan N.F."/>
            <person name="Baker D."/>
            <person name="Gharbi K."/>
            <person name="Hall N."/>
            <person name="Watson M."/>
            <person name="Adriaenssens E.M."/>
            <person name="Foster-Nyarko E."/>
            <person name="Jarju S."/>
            <person name="Secka A."/>
            <person name="Antonio M."/>
            <person name="Oren A."/>
            <person name="Chaudhuri R.R."/>
            <person name="La Ragione R."/>
            <person name="Hildebrand F."/>
            <person name="Pallen M.J."/>
        </authorList>
    </citation>
    <scope>NUCLEOTIDE SEQUENCE</scope>
    <source>
        <strain evidence="7">687</strain>
    </source>
</reference>
<keyword evidence="4 5" id="KW-0574">Periplasm</keyword>
<dbReference type="Pfam" id="PF13416">
    <property type="entry name" value="SBP_bac_8"/>
    <property type="match status" value="1"/>
</dbReference>
<reference evidence="7" key="2">
    <citation type="submission" date="2021-04" db="EMBL/GenBank/DDBJ databases">
        <authorList>
            <person name="Gilroy R."/>
        </authorList>
    </citation>
    <scope>NUCLEOTIDE SEQUENCE</scope>
    <source>
        <strain evidence="7">687</strain>
    </source>
</reference>
<dbReference type="Proteomes" id="UP000824150">
    <property type="component" value="Unassembled WGS sequence"/>
</dbReference>
<dbReference type="CDD" id="cd13659">
    <property type="entry name" value="PBP2_PotF"/>
    <property type="match status" value="1"/>
</dbReference>
<evidence type="ECO:0000313" key="8">
    <source>
        <dbReference type="Proteomes" id="UP000824150"/>
    </source>
</evidence>
<organism evidence="7 8">
    <name type="scientific">Candidatus Anaerobiospirillum merdipullorum</name>
    <dbReference type="NCBI Taxonomy" id="2838450"/>
    <lineage>
        <taxon>Bacteria</taxon>
        <taxon>Pseudomonadati</taxon>
        <taxon>Pseudomonadota</taxon>
        <taxon>Gammaproteobacteria</taxon>
        <taxon>Aeromonadales</taxon>
        <taxon>Succinivibrionaceae</taxon>
        <taxon>Anaerobiospirillum</taxon>
    </lineage>
</organism>
<comment type="similarity">
    <text evidence="5">Belongs to the bacterial solute-binding protein PotD/PotF family.</text>
</comment>
<dbReference type="GO" id="GO:0015846">
    <property type="term" value="P:polyamine transport"/>
    <property type="evidence" value="ECO:0007669"/>
    <property type="project" value="InterPro"/>
</dbReference>
<keyword evidence="2 5" id="KW-0813">Transport</keyword>
<dbReference type="PANTHER" id="PTHR30222">
    <property type="entry name" value="SPERMIDINE/PUTRESCINE-BINDING PERIPLASMIC PROTEIN"/>
    <property type="match status" value="1"/>
</dbReference>
<proteinExistence type="inferred from homology"/>
<dbReference type="PANTHER" id="PTHR30222:SF12">
    <property type="entry name" value="NORSPERMIDINE SENSOR"/>
    <property type="match status" value="1"/>
</dbReference>
<accession>A0A9E2NRR1</accession>
<comment type="caution">
    <text evidence="7">The sequence shown here is derived from an EMBL/GenBank/DDBJ whole genome shotgun (WGS) entry which is preliminary data.</text>
</comment>
<comment type="function">
    <text evidence="5">Required for the activity of the bacterial periplasmic transport system of putrescine.</text>
</comment>
<feature type="chain" id="PRO_5039265146" description="Putrescine-binding periplasmic protein" evidence="6">
    <location>
        <begin position="26"/>
        <end position="367"/>
    </location>
</feature>
<dbReference type="GO" id="GO:0019808">
    <property type="term" value="F:polyamine binding"/>
    <property type="evidence" value="ECO:0007669"/>
    <property type="project" value="InterPro"/>
</dbReference>
<comment type="subcellular location">
    <subcellularLocation>
        <location evidence="1 5">Periplasm</location>
    </subcellularLocation>
</comment>
<dbReference type="EMBL" id="JAHLFG010000028">
    <property type="protein sequence ID" value="MBU3826383.1"/>
    <property type="molecule type" value="Genomic_DNA"/>
</dbReference>
<evidence type="ECO:0000256" key="5">
    <source>
        <dbReference type="PIRNR" id="PIRNR019574"/>
    </source>
</evidence>
<dbReference type="PIRSF" id="PIRSF019574">
    <property type="entry name" value="Periplasmic_polyamine_BP"/>
    <property type="match status" value="1"/>
</dbReference>
<dbReference type="InterPro" id="IPR006059">
    <property type="entry name" value="SBP"/>
</dbReference>